<organism evidence="3 4">
    <name type="scientific">Macrolepiota fuliginosa MF-IS2</name>
    <dbReference type="NCBI Taxonomy" id="1400762"/>
    <lineage>
        <taxon>Eukaryota</taxon>
        <taxon>Fungi</taxon>
        <taxon>Dikarya</taxon>
        <taxon>Basidiomycota</taxon>
        <taxon>Agaricomycotina</taxon>
        <taxon>Agaricomycetes</taxon>
        <taxon>Agaricomycetidae</taxon>
        <taxon>Agaricales</taxon>
        <taxon>Agaricineae</taxon>
        <taxon>Agaricaceae</taxon>
        <taxon>Macrolepiota</taxon>
    </lineage>
</organism>
<accession>A0A9P5XCN8</accession>
<feature type="region of interest" description="Disordered" evidence="1">
    <location>
        <begin position="162"/>
        <end position="191"/>
    </location>
</feature>
<name>A0A9P5XCN8_9AGAR</name>
<proteinExistence type="predicted"/>
<keyword evidence="4" id="KW-1185">Reference proteome</keyword>
<protein>
    <submittedName>
        <fullName evidence="3">Uncharacterized protein</fullName>
    </submittedName>
</protein>
<evidence type="ECO:0000313" key="4">
    <source>
        <dbReference type="Proteomes" id="UP000807342"/>
    </source>
</evidence>
<feature type="signal peptide" evidence="2">
    <location>
        <begin position="1"/>
        <end position="22"/>
    </location>
</feature>
<evidence type="ECO:0000256" key="2">
    <source>
        <dbReference type="SAM" id="SignalP"/>
    </source>
</evidence>
<dbReference type="AlphaFoldDB" id="A0A9P5XCN8"/>
<keyword evidence="2" id="KW-0732">Signal</keyword>
<reference evidence="3" key="1">
    <citation type="submission" date="2020-11" db="EMBL/GenBank/DDBJ databases">
        <authorList>
            <consortium name="DOE Joint Genome Institute"/>
            <person name="Ahrendt S."/>
            <person name="Riley R."/>
            <person name="Andreopoulos W."/>
            <person name="Labutti K."/>
            <person name="Pangilinan J."/>
            <person name="Ruiz-Duenas F.J."/>
            <person name="Barrasa J.M."/>
            <person name="Sanchez-Garcia M."/>
            <person name="Camarero S."/>
            <person name="Miyauchi S."/>
            <person name="Serrano A."/>
            <person name="Linde D."/>
            <person name="Babiker R."/>
            <person name="Drula E."/>
            <person name="Ayuso-Fernandez I."/>
            <person name="Pacheco R."/>
            <person name="Padilla G."/>
            <person name="Ferreira P."/>
            <person name="Barriuso J."/>
            <person name="Kellner H."/>
            <person name="Castanera R."/>
            <person name="Alfaro M."/>
            <person name="Ramirez L."/>
            <person name="Pisabarro A.G."/>
            <person name="Kuo A."/>
            <person name="Tritt A."/>
            <person name="Lipzen A."/>
            <person name="He G."/>
            <person name="Yan M."/>
            <person name="Ng V."/>
            <person name="Cullen D."/>
            <person name="Martin F."/>
            <person name="Rosso M.-N."/>
            <person name="Henrissat B."/>
            <person name="Hibbett D."/>
            <person name="Martinez A.T."/>
            <person name="Grigoriev I.V."/>
        </authorList>
    </citation>
    <scope>NUCLEOTIDE SEQUENCE</scope>
    <source>
        <strain evidence="3">MF-IS2</strain>
    </source>
</reference>
<dbReference type="EMBL" id="MU151200">
    <property type="protein sequence ID" value="KAF9447416.1"/>
    <property type="molecule type" value="Genomic_DNA"/>
</dbReference>
<sequence>MHIGFVTLQFSFVLAACTNCFAAVSEFNFSLVEDGDLPWCLVSAIHYDWNTNVDQDFIHTHAVDEPADSQLFHHLSILANGNSIKPIDITCKEPPVPWLKGGLEPHMMGYVILGRGSKSCLVCLHQYDKIYLSLEAISLNAQFPPTTDQISKFRGWEKDVESRIGWPRGPHNQKGQEESDSSLADEAGLET</sequence>
<feature type="chain" id="PRO_5040482683" evidence="2">
    <location>
        <begin position="23"/>
        <end position="191"/>
    </location>
</feature>
<gene>
    <name evidence="3" type="ORF">P691DRAFT_782449</name>
</gene>
<dbReference type="Proteomes" id="UP000807342">
    <property type="component" value="Unassembled WGS sequence"/>
</dbReference>
<evidence type="ECO:0000313" key="3">
    <source>
        <dbReference type="EMBL" id="KAF9447416.1"/>
    </source>
</evidence>
<evidence type="ECO:0000256" key="1">
    <source>
        <dbReference type="SAM" id="MobiDB-lite"/>
    </source>
</evidence>
<comment type="caution">
    <text evidence="3">The sequence shown here is derived from an EMBL/GenBank/DDBJ whole genome shotgun (WGS) entry which is preliminary data.</text>
</comment>